<evidence type="ECO:0000256" key="2">
    <source>
        <dbReference type="SAM" id="MobiDB-lite"/>
    </source>
</evidence>
<evidence type="ECO:0008006" key="5">
    <source>
        <dbReference type="Google" id="ProtNLM"/>
    </source>
</evidence>
<dbReference type="SUPFAM" id="SSF101478">
    <property type="entry name" value="ADP-ribosylglycohydrolase"/>
    <property type="match status" value="1"/>
</dbReference>
<feature type="region of interest" description="Disordered" evidence="2">
    <location>
        <begin position="351"/>
        <end position="392"/>
    </location>
</feature>
<keyword evidence="1" id="KW-0479">Metal-binding</keyword>
<comment type="cofactor">
    <cofactor evidence="1">
        <name>Mg(2+)</name>
        <dbReference type="ChEBI" id="CHEBI:18420"/>
    </cofactor>
    <text evidence="1">Binds 2 magnesium ions per subunit.</text>
</comment>
<keyword evidence="1" id="KW-0460">Magnesium</keyword>
<evidence type="ECO:0000313" key="3">
    <source>
        <dbReference type="EMBL" id="BCJ30098.1"/>
    </source>
</evidence>
<evidence type="ECO:0000313" key="4">
    <source>
        <dbReference type="Proteomes" id="UP000680750"/>
    </source>
</evidence>
<gene>
    <name evidence="3" type="ORF">Asera_42060</name>
</gene>
<evidence type="ECO:0000256" key="1">
    <source>
        <dbReference type="PIRSR" id="PIRSR605502-1"/>
    </source>
</evidence>
<dbReference type="EMBL" id="AP023354">
    <property type="protein sequence ID" value="BCJ30098.1"/>
    <property type="molecule type" value="Genomic_DNA"/>
</dbReference>
<dbReference type="GO" id="GO:0046872">
    <property type="term" value="F:metal ion binding"/>
    <property type="evidence" value="ECO:0007669"/>
    <property type="project" value="UniProtKB-KW"/>
</dbReference>
<proteinExistence type="predicted"/>
<accession>A0A810L7N1</accession>
<dbReference type="Gene3D" id="1.10.4080.10">
    <property type="entry name" value="ADP-ribosylation/Crystallin J1"/>
    <property type="match status" value="1"/>
</dbReference>
<dbReference type="Proteomes" id="UP000680750">
    <property type="component" value="Chromosome"/>
</dbReference>
<feature type="compositionally biased region" description="Basic and acidic residues" evidence="2">
    <location>
        <begin position="372"/>
        <end position="392"/>
    </location>
</feature>
<feature type="binding site" evidence="1">
    <location>
        <position position="87"/>
    </location>
    <ligand>
        <name>Mg(2+)</name>
        <dbReference type="ChEBI" id="CHEBI:18420"/>
        <label>1</label>
    </ligand>
</feature>
<feature type="binding site" evidence="1">
    <location>
        <position position="296"/>
    </location>
    <ligand>
        <name>Mg(2+)</name>
        <dbReference type="ChEBI" id="CHEBI:18420"/>
        <label>1</label>
    </ligand>
</feature>
<dbReference type="InterPro" id="IPR050792">
    <property type="entry name" value="ADP-ribosylglycohydrolase"/>
</dbReference>
<dbReference type="InterPro" id="IPR005502">
    <property type="entry name" value="Ribosyl_crysJ1"/>
</dbReference>
<sequence length="392" mass="39008">MEAGRGRTLNRDADAPAGHPEPGRSSAPEPGPVAAGDPARDRARGCLLGLAIGDAMGAPAENMTAAAIAERWGPVTGFLRDEPAGTDDTEYAAFSALLLIEHGAALTSEQVADAWVRHLAGRAGGFPGAGFSELGTVENLRAGLRPPASGQHLHSWSDGLAMRAAVHGVYAAGDVALAARLAAVDGAVSHDGEGVYAGQAVAVAVAAALAGAGPVEVLAAARRCVPAESWTAAALATAGTAAGPDALLDELVVRAYPWTDLAPEAVGLAFGAFLAAGGELRRAVPGAVAMGRDADTTAAIAGALCGASQGMAGIPADWAAAVGPVTGRCLGEVVAGLTMTDLADRLVAARSEAARPEAARSEAARPGAARPEAARSEAARSEAARPETRTGR</sequence>
<dbReference type="KEGG" id="aser:Asera_42060"/>
<dbReference type="PANTHER" id="PTHR16222">
    <property type="entry name" value="ADP-RIBOSYLGLYCOHYDROLASE"/>
    <property type="match status" value="1"/>
</dbReference>
<reference evidence="3" key="1">
    <citation type="submission" date="2020-08" db="EMBL/GenBank/DDBJ databases">
        <title>Whole genome shotgun sequence of Actinocatenispora sera NBRC 101916.</title>
        <authorList>
            <person name="Komaki H."/>
            <person name="Tamura T."/>
        </authorList>
    </citation>
    <scope>NUCLEOTIDE SEQUENCE</scope>
    <source>
        <strain evidence="3">NBRC 101916</strain>
    </source>
</reference>
<feature type="binding site" evidence="1">
    <location>
        <position position="86"/>
    </location>
    <ligand>
        <name>Mg(2+)</name>
        <dbReference type="ChEBI" id="CHEBI:18420"/>
        <label>1</label>
    </ligand>
</feature>
<dbReference type="InterPro" id="IPR036705">
    <property type="entry name" value="Ribosyl_crysJ1_sf"/>
</dbReference>
<name>A0A810L7N1_9ACTN</name>
<keyword evidence="4" id="KW-1185">Reference proteome</keyword>
<feature type="binding site" evidence="1">
    <location>
        <position position="88"/>
    </location>
    <ligand>
        <name>Mg(2+)</name>
        <dbReference type="ChEBI" id="CHEBI:18420"/>
        <label>1</label>
    </ligand>
</feature>
<feature type="compositionally biased region" description="Basic and acidic residues" evidence="2">
    <location>
        <begin position="352"/>
        <end position="363"/>
    </location>
</feature>
<dbReference type="PANTHER" id="PTHR16222:SF12">
    <property type="entry name" value="ADP-RIBOSYLGLYCOHYDROLASE-RELATED"/>
    <property type="match status" value="1"/>
</dbReference>
<dbReference type="AlphaFoldDB" id="A0A810L7N1"/>
<feature type="binding site" evidence="1">
    <location>
        <position position="295"/>
    </location>
    <ligand>
        <name>Mg(2+)</name>
        <dbReference type="ChEBI" id="CHEBI:18420"/>
        <label>1</label>
    </ligand>
</feature>
<feature type="binding site" evidence="1">
    <location>
        <position position="293"/>
    </location>
    <ligand>
        <name>Mg(2+)</name>
        <dbReference type="ChEBI" id="CHEBI:18420"/>
        <label>1</label>
    </ligand>
</feature>
<organism evidence="3 4">
    <name type="scientific">Actinocatenispora sera</name>
    <dbReference type="NCBI Taxonomy" id="390989"/>
    <lineage>
        <taxon>Bacteria</taxon>
        <taxon>Bacillati</taxon>
        <taxon>Actinomycetota</taxon>
        <taxon>Actinomycetes</taxon>
        <taxon>Micromonosporales</taxon>
        <taxon>Micromonosporaceae</taxon>
        <taxon>Actinocatenispora</taxon>
    </lineage>
</organism>
<dbReference type="RefSeq" id="WP_211255472.1">
    <property type="nucleotide sequence ID" value="NZ_AP023354.1"/>
</dbReference>
<protein>
    <recommendedName>
        <fullName evidence="5">ADP-ribosylglycohydrolase</fullName>
    </recommendedName>
</protein>
<dbReference type="Pfam" id="PF03747">
    <property type="entry name" value="ADP_ribosyl_GH"/>
    <property type="match status" value="1"/>
</dbReference>
<feature type="region of interest" description="Disordered" evidence="2">
    <location>
        <begin position="1"/>
        <end position="40"/>
    </location>
</feature>